<feature type="compositionally biased region" description="Polar residues" evidence="1">
    <location>
        <begin position="537"/>
        <end position="547"/>
    </location>
</feature>
<evidence type="ECO:0000313" key="3">
    <source>
        <dbReference type="Proteomes" id="UP001215598"/>
    </source>
</evidence>
<feature type="region of interest" description="Disordered" evidence="1">
    <location>
        <begin position="29"/>
        <end position="83"/>
    </location>
</feature>
<feature type="compositionally biased region" description="Basic and acidic residues" evidence="1">
    <location>
        <begin position="407"/>
        <end position="430"/>
    </location>
</feature>
<feature type="region of interest" description="Disordered" evidence="1">
    <location>
        <begin position="511"/>
        <end position="551"/>
    </location>
</feature>
<dbReference type="EMBL" id="JARKIB010000092">
    <property type="protein sequence ID" value="KAJ7743215.1"/>
    <property type="molecule type" value="Genomic_DNA"/>
</dbReference>
<feature type="compositionally biased region" description="Polar residues" evidence="1">
    <location>
        <begin position="31"/>
        <end position="59"/>
    </location>
</feature>
<evidence type="ECO:0000256" key="1">
    <source>
        <dbReference type="SAM" id="MobiDB-lite"/>
    </source>
</evidence>
<dbReference type="Proteomes" id="UP001215598">
    <property type="component" value="Unassembled WGS sequence"/>
</dbReference>
<gene>
    <name evidence="2" type="ORF">B0H16DRAFT_1890096</name>
</gene>
<keyword evidence="3" id="KW-1185">Reference proteome</keyword>
<sequence>MRTNSSDFPVPHLFLRTPITRHHTYPFSKAETYSPTDNDISSSIDSLPSTHIGDNSDASESPEYEYVESGSDEEDEEESSEEIDLEFMVTPPFRPLETGDSYFPLQPLHPPTLYPSPPPSFFRLHGNGRLVTLSDSEDDIAAESSNESVVGDDADDALDLMYPPTPPPTRPPLAWRHISRRHISPEPDALLPRGLSLSPLALLTALINLPHTTPIARTVPSLHIGTSLSNFAQAALSGAEKVLSGFKLMPALSTNVVLKEMEHHIAGLERSQQALSTPPLRGPSTKFPFTEVEDQQSIGLRYQYLPSTPSCYWGLLKGITIPAALHDTPIRSFQQASLTPRPSYTPASSPIYSPKPAATLEDDIFIRPRSPTDSITESEAEVISRIFDWDKYDDEEYRAAEDIVRQTEKQESLEGEFDDKRVREEQRIEQNTKQPIPIRPKSRWGYSDDKSTRSSTQSNILDKESVEEMELKDYAQYAEAEEIQMEEFRSDWDLPYRSNWYAKKIAAFEQKKKADQHPDIRSENPGGGSEGSSTNSHAMSTEQTLWGPSSRRPMCNELGHISFDRTKNGCVDYMFGNPPWPIAARRQDEVLGYALEFPDSAVLQAHVKFRTKLSSNLHQEQLLHTERRIRTEVEHHSRQRNSTRAVTPLSVNVYPQAYRRNTTPDSDHARLTEFTLAHRPEAHCFSPGYDYPQDFSSLGFPELPRMISRRVLEYEHVKRTQLAVIDRSARCRYEGYFAHAAASEENSFKDHDEQPTKRRKITAPPLGNQVVNAEAIKAILIDWQPYPAGLRDFRNDIFFTIQRLIEAIKYLDGRTEFRKIFFPFKEEFAVTTVRDMYDMECSLNPDGFSACATFFRATQNYELAFILEEILLMQFRDDMGMSTYQQQLEQLLQTICLLFAHDTLPRDLTQRFPADAIRAAFTTFTTWLSKTPMPGSSLPHWFPASTLPDHRSLISTQNEFLCDFDLQPSCTNAFTDNNAESWTWEPDCKLFD</sequence>
<feature type="compositionally biased region" description="Basic and acidic residues" evidence="1">
    <location>
        <begin position="511"/>
        <end position="522"/>
    </location>
</feature>
<proteinExistence type="predicted"/>
<dbReference type="AlphaFoldDB" id="A0AAD7IIT0"/>
<accession>A0AAD7IIT0</accession>
<comment type="caution">
    <text evidence="2">The sequence shown here is derived from an EMBL/GenBank/DDBJ whole genome shotgun (WGS) entry which is preliminary data.</text>
</comment>
<protein>
    <submittedName>
        <fullName evidence="2">Uncharacterized protein</fullName>
    </submittedName>
</protein>
<reference evidence="2" key="1">
    <citation type="submission" date="2023-03" db="EMBL/GenBank/DDBJ databases">
        <title>Massive genome expansion in bonnet fungi (Mycena s.s.) driven by repeated elements and novel gene families across ecological guilds.</title>
        <authorList>
            <consortium name="Lawrence Berkeley National Laboratory"/>
            <person name="Harder C.B."/>
            <person name="Miyauchi S."/>
            <person name="Viragh M."/>
            <person name="Kuo A."/>
            <person name="Thoen E."/>
            <person name="Andreopoulos B."/>
            <person name="Lu D."/>
            <person name="Skrede I."/>
            <person name="Drula E."/>
            <person name="Henrissat B."/>
            <person name="Morin E."/>
            <person name="Kohler A."/>
            <person name="Barry K."/>
            <person name="LaButti K."/>
            <person name="Morin E."/>
            <person name="Salamov A."/>
            <person name="Lipzen A."/>
            <person name="Mereny Z."/>
            <person name="Hegedus B."/>
            <person name="Baldrian P."/>
            <person name="Stursova M."/>
            <person name="Weitz H."/>
            <person name="Taylor A."/>
            <person name="Grigoriev I.V."/>
            <person name="Nagy L.G."/>
            <person name="Martin F."/>
            <person name="Kauserud H."/>
        </authorList>
    </citation>
    <scope>NUCLEOTIDE SEQUENCE</scope>
    <source>
        <strain evidence="2">CBHHK182m</strain>
    </source>
</reference>
<feature type="compositionally biased region" description="Acidic residues" evidence="1">
    <location>
        <begin position="60"/>
        <end position="83"/>
    </location>
</feature>
<organism evidence="2 3">
    <name type="scientific">Mycena metata</name>
    <dbReference type="NCBI Taxonomy" id="1033252"/>
    <lineage>
        <taxon>Eukaryota</taxon>
        <taxon>Fungi</taxon>
        <taxon>Dikarya</taxon>
        <taxon>Basidiomycota</taxon>
        <taxon>Agaricomycotina</taxon>
        <taxon>Agaricomycetes</taxon>
        <taxon>Agaricomycetidae</taxon>
        <taxon>Agaricales</taxon>
        <taxon>Marasmiineae</taxon>
        <taxon>Mycenaceae</taxon>
        <taxon>Mycena</taxon>
    </lineage>
</organism>
<name>A0AAD7IIT0_9AGAR</name>
<evidence type="ECO:0000313" key="2">
    <source>
        <dbReference type="EMBL" id="KAJ7743215.1"/>
    </source>
</evidence>
<feature type="region of interest" description="Disordered" evidence="1">
    <location>
        <begin position="407"/>
        <end position="463"/>
    </location>
</feature>